<feature type="compositionally biased region" description="Polar residues" evidence="1">
    <location>
        <begin position="170"/>
        <end position="186"/>
    </location>
</feature>
<proteinExistence type="predicted"/>
<dbReference type="KEGG" id="vcy:IX92_24005"/>
<evidence type="ECO:0000313" key="3">
    <source>
        <dbReference type="Proteomes" id="UP000030081"/>
    </source>
</evidence>
<feature type="region of interest" description="Disordered" evidence="1">
    <location>
        <begin position="23"/>
        <end position="79"/>
    </location>
</feature>
<feature type="compositionally biased region" description="Basic and acidic residues" evidence="1">
    <location>
        <begin position="203"/>
        <end position="227"/>
    </location>
</feature>
<reference evidence="2 3" key="1">
    <citation type="submission" date="2014-10" db="EMBL/GenBank/DDBJ databases">
        <title>The Complete Genome Sequence for the Shellfish Pathogen Vibrio coralliilyticus RE98 Isolated from a Shellfish Hatchery.</title>
        <authorList>
            <person name="Richards G.P."/>
            <person name="Bono J.L."/>
            <person name="Watson M.A."/>
            <person name="Needleman D.S."/>
        </authorList>
    </citation>
    <scope>NUCLEOTIDE SEQUENCE [LARGE SCALE GENOMIC DNA]</scope>
    <source>
        <strain evidence="2 3">RE98</strain>
    </source>
</reference>
<evidence type="ECO:0000313" key="2">
    <source>
        <dbReference type="EMBL" id="AIW22036.1"/>
    </source>
</evidence>
<dbReference type="AlphaFoldDB" id="A0AAN0SHB0"/>
<organism evidence="2 3">
    <name type="scientific">Vibrio coralliilyticus</name>
    <dbReference type="NCBI Taxonomy" id="190893"/>
    <lineage>
        <taxon>Bacteria</taxon>
        <taxon>Pseudomonadati</taxon>
        <taxon>Pseudomonadota</taxon>
        <taxon>Gammaproteobacteria</taxon>
        <taxon>Vibrionales</taxon>
        <taxon>Vibrionaceae</taxon>
        <taxon>Vibrio</taxon>
    </lineage>
</organism>
<keyword evidence="3" id="KW-1185">Reference proteome</keyword>
<protein>
    <submittedName>
        <fullName evidence="2">Uncharacterized protein</fullName>
    </submittedName>
</protein>
<feature type="compositionally biased region" description="Basic and acidic residues" evidence="1">
    <location>
        <begin position="117"/>
        <end position="167"/>
    </location>
</feature>
<name>A0AAN0SHB0_9VIBR</name>
<dbReference type="RefSeq" id="WP_043010889.1">
    <property type="nucleotide sequence ID" value="NZ_CP009618.1"/>
</dbReference>
<feature type="compositionally biased region" description="Polar residues" evidence="1">
    <location>
        <begin position="228"/>
        <end position="243"/>
    </location>
</feature>
<gene>
    <name evidence="2" type="ORF">IX92_24005</name>
</gene>
<evidence type="ECO:0000256" key="1">
    <source>
        <dbReference type="SAM" id="MobiDB-lite"/>
    </source>
</evidence>
<feature type="region of interest" description="Disordered" evidence="1">
    <location>
        <begin position="111"/>
        <end position="186"/>
    </location>
</feature>
<accession>A0AAN0SHB0</accession>
<feature type="compositionally biased region" description="Polar residues" evidence="1">
    <location>
        <begin position="27"/>
        <end position="61"/>
    </location>
</feature>
<sequence length="261" mass="29519">MGKYRRRRVVWVPRGYRLKSRYRKANKTQPVEATVQEESVFSSPEASENTPPVSQANQDSPSPKEPLMQETAEVTITTNTESKLAEFDASFNPYQSYVQDLARCLTSMPKSVFTASSEEKPEVPSDANHVEEPVDHLKKLSEPVRPKSGSERRRLESHAVSQDDSKPKAKTQTTKISWSQPSSYQGHSSYPYQFKFVANGASDHKLEPAIPEEDKHGFQHAENKRQTVESSAHSEPQSASRQPNLRWLTGVRSCMRATDRQ</sequence>
<dbReference type="Proteomes" id="UP000030081">
    <property type="component" value="Chromosome 2"/>
</dbReference>
<dbReference type="EMBL" id="CP009618">
    <property type="protein sequence ID" value="AIW22036.1"/>
    <property type="molecule type" value="Genomic_DNA"/>
</dbReference>
<feature type="region of interest" description="Disordered" evidence="1">
    <location>
        <begin position="203"/>
        <end position="261"/>
    </location>
</feature>